<feature type="compositionally biased region" description="Polar residues" evidence="6">
    <location>
        <begin position="820"/>
        <end position="832"/>
    </location>
</feature>
<dbReference type="GO" id="GO:0006886">
    <property type="term" value="P:intracellular protein transport"/>
    <property type="evidence" value="ECO:0007669"/>
    <property type="project" value="UniProtKB-UniRule"/>
</dbReference>
<dbReference type="GO" id="GO:0016192">
    <property type="term" value="P:vesicle-mediated transport"/>
    <property type="evidence" value="ECO:0007669"/>
    <property type="project" value="UniProtKB-UniRule"/>
</dbReference>
<dbReference type="GO" id="GO:0030124">
    <property type="term" value="C:AP-4 adaptor complex"/>
    <property type="evidence" value="ECO:0007669"/>
    <property type="project" value="UniProtKB-UniRule"/>
</dbReference>
<dbReference type="InterPro" id="IPR017109">
    <property type="entry name" value="AP4_complex_esu"/>
</dbReference>
<dbReference type="InterPro" id="IPR050840">
    <property type="entry name" value="Adaptor_Complx_Large_Subunit"/>
</dbReference>
<keyword evidence="4 5" id="KW-0472">Membrane</keyword>
<evidence type="ECO:0000313" key="9">
    <source>
        <dbReference type="Proteomes" id="UP000826271"/>
    </source>
</evidence>
<feature type="compositionally biased region" description="Basic and acidic residues" evidence="6">
    <location>
        <begin position="763"/>
        <end position="786"/>
    </location>
</feature>
<keyword evidence="2 5" id="KW-0813">Transport</keyword>
<proteinExistence type="inferred from homology"/>
<dbReference type="InterPro" id="IPR011989">
    <property type="entry name" value="ARM-like"/>
</dbReference>
<evidence type="ECO:0000259" key="7">
    <source>
        <dbReference type="Pfam" id="PF01602"/>
    </source>
</evidence>
<dbReference type="Proteomes" id="UP000826271">
    <property type="component" value="Unassembled WGS sequence"/>
</dbReference>
<dbReference type="SUPFAM" id="SSF48371">
    <property type="entry name" value="ARM repeat"/>
    <property type="match status" value="1"/>
</dbReference>
<feature type="region of interest" description="Disordered" evidence="6">
    <location>
        <begin position="726"/>
        <end position="854"/>
    </location>
</feature>
<evidence type="ECO:0000256" key="5">
    <source>
        <dbReference type="PIRNR" id="PIRNR037097"/>
    </source>
</evidence>
<gene>
    <name evidence="8" type="ORF">BUALT_Bualt10G0079100</name>
</gene>
<dbReference type="InterPro" id="IPR016024">
    <property type="entry name" value="ARM-type_fold"/>
</dbReference>
<protein>
    <recommendedName>
        <fullName evidence="5">AP-4 complex subunit epsilon</fullName>
    </recommendedName>
</protein>
<evidence type="ECO:0000256" key="1">
    <source>
        <dbReference type="ARBA" id="ARBA00004308"/>
    </source>
</evidence>
<evidence type="ECO:0000256" key="2">
    <source>
        <dbReference type="ARBA" id="ARBA00022448"/>
    </source>
</evidence>
<comment type="subcellular location">
    <subcellularLocation>
        <location evidence="1">Endomembrane system</location>
    </subcellularLocation>
</comment>
<evidence type="ECO:0000313" key="8">
    <source>
        <dbReference type="EMBL" id="KAG8375234.1"/>
    </source>
</evidence>
<comment type="subunit">
    <text evidence="5">Adaptor protein complex 4 (AP-4) is a heterotetramer composed of two large adaptins, a medium adaptin and a small adaptin.</text>
</comment>
<dbReference type="InterPro" id="IPR002553">
    <property type="entry name" value="Clathrin/coatomer_adapt-like_N"/>
</dbReference>
<keyword evidence="3 5" id="KW-0653">Protein transport</keyword>
<evidence type="ECO:0000256" key="6">
    <source>
        <dbReference type="SAM" id="MobiDB-lite"/>
    </source>
</evidence>
<dbReference type="Gene3D" id="1.25.10.10">
    <property type="entry name" value="Leucine-rich Repeat Variant"/>
    <property type="match status" value="1"/>
</dbReference>
<accession>A0AAV6WYM6</accession>
<feature type="region of interest" description="Disordered" evidence="6">
    <location>
        <begin position="634"/>
        <end position="656"/>
    </location>
</feature>
<comment type="caution">
    <text evidence="8">The sequence shown here is derived from an EMBL/GenBank/DDBJ whole genome shotgun (WGS) entry which is preliminary data.</text>
</comment>
<feature type="compositionally biased region" description="Polar residues" evidence="6">
    <location>
        <begin position="642"/>
        <end position="651"/>
    </location>
</feature>
<evidence type="ECO:0000256" key="3">
    <source>
        <dbReference type="ARBA" id="ARBA00022927"/>
    </source>
</evidence>
<keyword evidence="9" id="KW-1185">Reference proteome</keyword>
<comment type="function">
    <text evidence="5">Subunit of novel type of clathrin- or non-clathrin-associated protein coat involved in targeting proteins from the trans-Golgi network (TGN) to the endosomal-lysosomal system.</text>
</comment>
<dbReference type="PIRSF" id="PIRSF037097">
    <property type="entry name" value="AP4_complex_epsilon"/>
    <property type="match status" value="1"/>
</dbReference>
<comment type="similarity">
    <text evidence="5">Belongs to the adaptor complexes large subunit family.</text>
</comment>
<dbReference type="EMBL" id="WHWC01000010">
    <property type="protein sequence ID" value="KAG8375234.1"/>
    <property type="molecule type" value="Genomic_DNA"/>
</dbReference>
<organism evidence="8 9">
    <name type="scientific">Buddleja alternifolia</name>
    <dbReference type="NCBI Taxonomy" id="168488"/>
    <lineage>
        <taxon>Eukaryota</taxon>
        <taxon>Viridiplantae</taxon>
        <taxon>Streptophyta</taxon>
        <taxon>Embryophyta</taxon>
        <taxon>Tracheophyta</taxon>
        <taxon>Spermatophyta</taxon>
        <taxon>Magnoliopsida</taxon>
        <taxon>eudicotyledons</taxon>
        <taxon>Gunneridae</taxon>
        <taxon>Pentapetalae</taxon>
        <taxon>asterids</taxon>
        <taxon>lamiids</taxon>
        <taxon>Lamiales</taxon>
        <taxon>Scrophulariaceae</taxon>
        <taxon>Buddlejeae</taxon>
        <taxon>Buddleja</taxon>
    </lineage>
</organism>
<name>A0AAV6WYM6_9LAMI</name>
<feature type="domain" description="Clathrin/coatomer adaptor adaptin-like N-terminal" evidence="7">
    <location>
        <begin position="52"/>
        <end position="592"/>
    </location>
</feature>
<dbReference type="GO" id="GO:0012505">
    <property type="term" value="C:endomembrane system"/>
    <property type="evidence" value="ECO:0007669"/>
    <property type="project" value="UniProtKB-SubCell"/>
</dbReference>
<keyword evidence="5" id="KW-0333">Golgi apparatus</keyword>
<evidence type="ECO:0000256" key="4">
    <source>
        <dbReference type="ARBA" id="ARBA00023136"/>
    </source>
</evidence>
<sequence>MEQLKTIGRELAMGSQGGFGQSKEFLDLIKSIGEARSKAEEDRIVVREIETLKARLSSPNTPKFKLKEYLIRLLYVEMLGHDASFGYIHAVKMTHDENLQLKRTGYLAVTLFLNEDHDLIILIVNTIQKDLKSDNFLVVCAALNAVCRLINEETIPAVLPQVVELLGHQKEAVRKKAVMALHRFYQRAPGSVSHLVSNFRKRLCDNDPGVMGATLCPLFDLITIDVDSYKDLVVSFVNILKQVAERRLPKSYDYHQMPAPFIQIKLLKILALLGSGDKKASEQMYTIVGDIMRKSDSTTNIGNAILYECIRCVSSLHPNPKLIEAAADAISKFLRSDSHNLKYLGIDALSRLIKISPEIAEQHQLAVIDCLEDPDDTLKRKTFELLYKMTKSSNVEVIVDRMIDYMKSIIDNHYKTEIASRCVELAEQFAPSNQWFIQTMNKVFEHAGDLVNAKVVHNLMRLIAEGFGEDDDTADSQLRSSAVESYLQIMGEPKLPSAFLQVICWVLGEYGTADEKYSASYITGKLCDVAEAHSTDDTVKVVTALMKIYSFEIAAGRTVDILPECQSLIEEMLASHSTDLQQRAYELQAILTLDAHAVEKIMPMNSTCDDIEIDKNLSFLDGYVQQSLENGAEPYIPESERSGMSNISNFKSQEDHEPSIHALRFEAYELPKPSLPPNVPPVLASSTELVPIPELSYGAETLQSATSASDSGPSDLKLRLDGVQRKWGRPAYPSPTPPSTSTPDTGKIHESTQRDSVSNSNPKIRDVVSYDSRKQKQVEISPEKQKLAASLFGGASKTERKQPSTTHKISKPQTDKSRPSKASTTDTAIKTSQPPPDLMDLGEPSGASSAPSIDPFEQLEGLLDLTHDATSVNVGGVGAPTEPSDFMSLFSDMSLNVPSDDVTNTNGVGGITVENSVQQLNKGPNLKEALQKDALVRQVGVTPSGQNPNLFKDLLG</sequence>
<dbReference type="Pfam" id="PF01602">
    <property type="entry name" value="Adaptin_N"/>
    <property type="match status" value="1"/>
</dbReference>
<dbReference type="AlphaFoldDB" id="A0AAV6WYM6"/>
<reference evidence="8" key="1">
    <citation type="submission" date="2019-10" db="EMBL/GenBank/DDBJ databases">
        <authorList>
            <person name="Zhang R."/>
            <person name="Pan Y."/>
            <person name="Wang J."/>
            <person name="Ma R."/>
            <person name="Yu S."/>
        </authorList>
    </citation>
    <scope>NUCLEOTIDE SEQUENCE</scope>
    <source>
        <strain evidence="8">LA-IB0</strain>
        <tissue evidence="8">Leaf</tissue>
    </source>
</reference>
<dbReference type="PANTHER" id="PTHR22780">
    <property type="entry name" value="ADAPTIN, ALPHA/GAMMA/EPSILON"/>
    <property type="match status" value="1"/>
</dbReference>